<sequence>MPSSENSQASASLMSRVNPGNDGTTYEPCDALSSEVASSLKVNIGSQEDAAAATGQTARGCRWKLTDNRRWIISQIVGNSTSLSDYKASQADLKWRTDIIANGRTVAISEVNAATCSAHVQSQRSTVSTIAQFGSPQAPPIDEICNRAIAFTKATIDKMPP</sequence>
<gene>
    <name evidence="2" type="ORF">GOEFS_060_00330</name>
</gene>
<name>H0R0N9_9ACTN</name>
<evidence type="ECO:0000313" key="3">
    <source>
        <dbReference type="Proteomes" id="UP000035034"/>
    </source>
</evidence>
<dbReference type="InterPro" id="IPR024520">
    <property type="entry name" value="DUF3558"/>
</dbReference>
<dbReference type="AlphaFoldDB" id="H0R0N9"/>
<evidence type="ECO:0000256" key="1">
    <source>
        <dbReference type="SAM" id="MobiDB-lite"/>
    </source>
</evidence>
<comment type="caution">
    <text evidence="2">The sequence shown here is derived from an EMBL/GenBank/DDBJ whole genome shotgun (WGS) entry which is preliminary data.</text>
</comment>
<proteinExistence type="predicted"/>
<dbReference type="eggNOG" id="ENOG5031VXB">
    <property type="taxonomic scope" value="Bacteria"/>
</dbReference>
<dbReference type="Pfam" id="PF12079">
    <property type="entry name" value="DUF3558"/>
    <property type="match status" value="1"/>
</dbReference>
<evidence type="ECO:0008006" key="4">
    <source>
        <dbReference type="Google" id="ProtNLM"/>
    </source>
</evidence>
<dbReference type="EMBL" id="BAEH01000060">
    <property type="protein sequence ID" value="GAB18640.1"/>
    <property type="molecule type" value="Genomic_DNA"/>
</dbReference>
<reference evidence="2 3" key="1">
    <citation type="submission" date="2011-12" db="EMBL/GenBank/DDBJ databases">
        <title>Whole genome shotgun sequence of Gordonia effusa NBRC 100432.</title>
        <authorList>
            <person name="Yoshida I."/>
            <person name="Takarada H."/>
            <person name="Hosoyama A."/>
            <person name="Tsuchikane K."/>
            <person name="Katsumata H."/>
            <person name="Yamazaki S."/>
            <person name="Fujita N."/>
        </authorList>
    </citation>
    <scope>NUCLEOTIDE SEQUENCE [LARGE SCALE GENOMIC DNA]</scope>
    <source>
        <strain evidence="2 3">NBRC 100432</strain>
    </source>
</reference>
<evidence type="ECO:0000313" key="2">
    <source>
        <dbReference type="EMBL" id="GAB18640.1"/>
    </source>
</evidence>
<accession>H0R0N9</accession>
<protein>
    <recommendedName>
        <fullName evidence="4">DUF3558 domain-containing protein</fullName>
    </recommendedName>
</protein>
<feature type="region of interest" description="Disordered" evidence="1">
    <location>
        <begin position="1"/>
        <end position="26"/>
    </location>
</feature>
<feature type="compositionally biased region" description="Polar residues" evidence="1">
    <location>
        <begin position="1"/>
        <end position="15"/>
    </location>
</feature>
<keyword evidence="3" id="KW-1185">Reference proteome</keyword>
<dbReference type="Proteomes" id="UP000035034">
    <property type="component" value="Unassembled WGS sequence"/>
</dbReference>
<organism evidence="2 3">
    <name type="scientific">Gordonia effusa NBRC 100432</name>
    <dbReference type="NCBI Taxonomy" id="1077974"/>
    <lineage>
        <taxon>Bacteria</taxon>
        <taxon>Bacillati</taxon>
        <taxon>Actinomycetota</taxon>
        <taxon>Actinomycetes</taxon>
        <taxon>Mycobacteriales</taxon>
        <taxon>Gordoniaceae</taxon>
        <taxon>Gordonia</taxon>
    </lineage>
</organism>